<keyword evidence="6 8" id="KW-0175">Coiled coil</keyword>
<dbReference type="NCBIfam" id="TIGR01242">
    <property type="entry name" value="proteasome-activating nucleotidase"/>
    <property type="match status" value="1"/>
</dbReference>
<comment type="subcellular location">
    <subcellularLocation>
        <location evidence="8">Cytoplasm</location>
    </subcellularLocation>
</comment>
<dbReference type="Pfam" id="PF00004">
    <property type="entry name" value="AAA"/>
    <property type="match status" value="1"/>
</dbReference>
<dbReference type="PROSITE" id="PS00674">
    <property type="entry name" value="AAA"/>
    <property type="match status" value="1"/>
</dbReference>
<comment type="similarity">
    <text evidence="1 8 9">Belongs to the AAA ATPase family.</text>
</comment>
<dbReference type="GO" id="GO:0022623">
    <property type="term" value="C:proteasome-activating nucleotidase complex"/>
    <property type="evidence" value="ECO:0007669"/>
    <property type="project" value="UniProtKB-UniRule"/>
</dbReference>
<dbReference type="Gene3D" id="1.10.8.60">
    <property type="match status" value="1"/>
</dbReference>
<dbReference type="InterPro" id="IPR032501">
    <property type="entry name" value="Prot_ATP_ID_OB_2nd"/>
</dbReference>
<dbReference type="InterPro" id="IPR023501">
    <property type="entry name" value="Nucleotidase_PAN"/>
</dbReference>
<dbReference type="InterPro" id="IPR041569">
    <property type="entry name" value="AAA_lid_3"/>
</dbReference>
<dbReference type="InterPro" id="IPR027417">
    <property type="entry name" value="P-loop_NTPase"/>
</dbReference>
<sequence>MGDYSTSNSEIGDEDLKEYLLNRIAALESKNMQFKEQVRQLDIEKKNVENQKIRYEREIRKLKSEVEKLRSPPLVIGTISDIIDDQRVIVQSSAGPRFMVRVSNFVRPEDLKPGLRCTMNQQSLTVVEIMPEAFDSQIYGMEIVDSPEETYDDIGGLEEQIREIKEAVELPLIRPDLFAAVGILPPKGVLLYGPPGTGKTLLARAVAHETQAHFLRVVGSELVQKYIGEGARLVREMFELAKKNTPSIIFIDEIDAIGAMRSESTTSGDREVQRTLMQLLADMDGFENRGDVKIVAATNRIDILDHALLRPGRFDRIIEIPLPNCEGRRSIMEIHSANMALDITVDLQEVAELTEGKNGSELRAICTEAGMFAIRTERTMICQTDFIKAIDKVTLDLTHHPKCNPYDSAMFA</sequence>
<feature type="binding site" evidence="8">
    <location>
        <begin position="196"/>
        <end position="201"/>
    </location>
    <ligand>
        <name>ATP</name>
        <dbReference type="ChEBI" id="CHEBI:30616"/>
    </ligand>
</feature>
<dbReference type="EMBL" id="JAKELO010000002">
    <property type="protein sequence ID" value="MDE4907104.1"/>
    <property type="molecule type" value="Genomic_DNA"/>
</dbReference>
<dbReference type="Gene3D" id="2.40.50.140">
    <property type="entry name" value="Nucleic acid-binding proteins"/>
    <property type="match status" value="1"/>
</dbReference>
<dbReference type="GO" id="GO:0010498">
    <property type="term" value="P:proteasomal protein catabolic process"/>
    <property type="evidence" value="ECO:0007669"/>
    <property type="project" value="UniProtKB-UniRule"/>
</dbReference>
<comment type="caution">
    <text evidence="11">The sequence shown here is derived from an EMBL/GenBank/DDBJ whole genome shotgun (WGS) entry which is preliminary data.</text>
</comment>
<dbReference type="GO" id="GO:0016887">
    <property type="term" value="F:ATP hydrolysis activity"/>
    <property type="evidence" value="ECO:0007669"/>
    <property type="project" value="UniProtKB-UniRule"/>
</dbReference>
<proteinExistence type="inferred from homology"/>
<dbReference type="GO" id="GO:0005737">
    <property type="term" value="C:cytoplasm"/>
    <property type="evidence" value="ECO:0007669"/>
    <property type="project" value="UniProtKB-SubCell"/>
</dbReference>
<evidence type="ECO:0000256" key="2">
    <source>
        <dbReference type="ARBA" id="ARBA00022490"/>
    </source>
</evidence>
<dbReference type="InterPro" id="IPR050221">
    <property type="entry name" value="26S_Proteasome_ATPase"/>
</dbReference>
<dbReference type="InterPro" id="IPR003593">
    <property type="entry name" value="AAA+_ATPase"/>
</dbReference>
<dbReference type="Pfam" id="PF16450">
    <property type="entry name" value="Prot_ATP_ID_OB_C"/>
    <property type="match status" value="1"/>
</dbReference>
<keyword evidence="4 8" id="KW-0067">ATP-binding</keyword>
<reference evidence="11" key="1">
    <citation type="submission" date="2022-01" db="EMBL/GenBank/DDBJ databases">
        <title>Draft genome of Methanogenium marinum DSM 15558.</title>
        <authorList>
            <person name="Chen S.-C."/>
            <person name="You Y.-T."/>
        </authorList>
    </citation>
    <scope>NUCLEOTIDE SEQUENCE</scope>
    <source>
        <strain evidence="11">DSM 15558</strain>
    </source>
</reference>
<dbReference type="AlphaFoldDB" id="A0A9Q4PV10"/>
<evidence type="ECO:0000256" key="7">
    <source>
        <dbReference type="ARBA" id="ARBA00023186"/>
    </source>
</evidence>
<evidence type="ECO:0000256" key="6">
    <source>
        <dbReference type="ARBA" id="ARBA00023054"/>
    </source>
</evidence>
<comment type="domain">
    <text evidence="8">Consists of three main regions, an N-terminal coiled-coil domain that may assist in substrate recognition, an interdomain involved in PAN hexamerization, and a C-terminal ATPase domain of the AAA type.</text>
</comment>
<evidence type="ECO:0000256" key="5">
    <source>
        <dbReference type="ARBA" id="ARBA00022942"/>
    </source>
</evidence>
<protein>
    <recommendedName>
        <fullName evidence="8">Proteasome-activating nucleotidase</fullName>
        <shortName evidence="8">PAN</shortName>
    </recommendedName>
    <alternativeName>
        <fullName evidence="8">Proteasomal ATPase</fullName>
    </alternativeName>
    <alternativeName>
        <fullName evidence="8">Proteasome regulatory ATPase</fullName>
    </alternativeName>
    <alternativeName>
        <fullName evidence="8">Proteasome regulatory particle</fullName>
    </alternativeName>
</protein>
<comment type="subunit">
    <text evidence="8">Homohexamer. The hexameric complex has a two-ring architecture resembling a top hat that caps the 20S proteasome core at one or both ends. Upon ATP-binding, the C-terminus of PAN interacts with the alpha-rings of the proteasome core by binding to the intersubunit pockets.</text>
</comment>
<evidence type="ECO:0000256" key="3">
    <source>
        <dbReference type="ARBA" id="ARBA00022741"/>
    </source>
</evidence>
<dbReference type="HAMAP" id="MF_00553">
    <property type="entry name" value="PAN"/>
    <property type="match status" value="1"/>
</dbReference>
<evidence type="ECO:0000256" key="1">
    <source>
        <dbReference type="ARBA" id="ARBA00006914"/>
    </source>
</evidence>
<dbReference type="Proteomes" id="UP001143747">
    <property type="component" value="Unassembled WGS sequence"/>
</dbReference>
<evidence type="ECO:0000256" key="4">
    <source>
        <dbReference type="ARBA" id="ARBA00022840"/>
    </source>
</evidence>
<dbReference type="GO" id="GO:0043335">
    <property type="term" value="P:protein unfolding"/>
    <property type="evidence" value="ECO:0007669"/>
    <property type="project" value="UniProtKB-UniRule"/>
</dbReference>
<dbReference type="PANTHER" id="PTHR23073">
    <property type="entry name" value="26S PROTEASOME REGULATORY SUBUNIT"/>
    <property type="match status" value="1"/>
</dbReference>
<accession>A0A9Q4PV10</accession>
<evidence type="ECO:0000256" key="8">
    <source>
        <dbReference type="HAMAP-Rule" id="MF_00553"/>
    </source>
</evidence>
<comment type="function">
    <text evidence="8">ATPase which is responsible for recognizing, binding, unfolding and translocation of substrate proteins into the archaeal 20S proteasome core particle. Is essential for opening the gate of the 20S proteasome via an interaction with its C-terminus, thereby allowing substrate entry and access to the site of proteolysis. Thus, the C-termini of the proteasomal ATPase function like a 'key in a lock' to induce gate opening and therefore regulate proteolysis. Unfolding activity requires energy from ATP hydrolysis, whereas ATP binding alone promotes ATPase-20S proteasome association which triggers gate opening, and supports translocation of unfolded substrates.</text>
</comment>
<dbReference type="Pfam" id="PF17862">
    <property type="entry name" value="AAA_lid_3"/>
    <property type="match status" value="1"/>
</dbReference>
<evidence type="ECO:0000313" key="12">
    <source>
        <dbReference type="Proteomes" id="UP001143747"/>
    </source>
</evidence>
<dbReference type="GO" id="GO:0005524">
    <property type="term" value="F:ATP binding"/>
    <property type="evidence" value="ECO:0007669"/>
    <property type="project" value="UniProtKB-UniRule"/>
</dbReference>
<dbReference type="SMART" id="SM00382">
    <property type="entry name" value="AAA"/>
    <property type="match status" value="1"/>
</dbReference>
<dbReference type="Gene3D" id="3.40.50.300">
    <property type="entry name" value="P-loop containing nucleotide triphosphate hydrolases"/>
    <property type="match status" value="1"/>
</dbReference>
<feature type="domain" description="AAA+ ATPase" evidence="10">
    <location>
        <begin position="185"/>
        <end position="324"/>
    </location>
</feature>
<gene>
    <name evidence="8" type="primary">pan</name>
    <name evidence="11" type="ORF">L0665_00480</name>
</gene>
<name>A0A9Q4PV10_9EURY</name>
<feature type="binding site" evidence="8">
    <location>
        <position position="335"/>
    </location>
    <ligand>
        <name>ATP</name>
        <dbReference type="ChEBI" id="CHEBI:30616"/>
    </ligand>
</feature>
<keyword evidence="5 8" id="KW-0647">Proteasome</keyword>
<dbReference type="NCBIfam" id="NF003069">
    <property type="entry name" value="PRK03992.1"/>
    <property type="match status" value="1"/>
</dbReference>
<dbReference type="FunFam" id="3.40.50.300:FF:000030">
    <property type="entry name" value="26S protease regulatory subunit 8"/>
    <property type="match status" value="1"/>
</dbReference>
<dbReference type="InterPro" id="IPR012340">
    <property type="entry name" value="NA-bd_OB-fold"/>
</dbReference>
<evidence type="ECO:0000256" key="9">
    <source>
        <dbReference type="RuleBase" id="RU003651"/>
    </source>
</evidence>
<organism evidence="11 12">
    <name type="scientific">Methanogenium marinum</name>
    <dbReference type="NCBI Taxonomy" id="348610"/>
    <lineage>
        <taxon>Archaea</taxon>
        <taxon>Methanobacteriati</taxon>
        <taxon>Methanobacteriota</taxon>
        <taxon>Stenosarchaea group</taxon>
        <taxon>Methanomicrobia</taxon>
        <taxon>Methanomicrobiales</taxon>
        <taxon>Methanomicrobiaceae</taxon>
        <taxon>Methanogenium</taxon>
    </lineage>
</organism>
<keyword evidence="7 8" id="KW-0143">Chaperone</keyword>
<feature type="coiled-coil region" evidence="8">
    <location>
        <begin position="17"/>
        <end position="65"/>
    </location>
</feature>
<evidence type="ECO:0000313" key="11">
    <source>
        <dbReference type="EMBL" id="MDE4907104.1"/>
    </source>
</evidence>
<dbReference type="SUPFAM" id="SSF52540">
    <property type="entry name" value="P-loop containing nucleoside triphosphate hydrolases"/>
    <property type="match status" value="1"/>
</dbReference>
<keyword evidence="12" id="KW-1185">Reference proteome</keyword>
<dbReference type="InterPro" id="IPR003959">
    <property type="entry name" value="ATPase_AAA_core"/>
</dbReference>
<dbReference type="RefSeq" id="WP_274923769.1">
    <property type="nucleotide sequence ID" value="NZ_JAKELO010000002.1"/>
</dbReference>
<dbReference type="CDD" id="cd19502">
    <property type="entry name" value="RecA-like_PAN_like"/>
    <property type="match status" value="1"/>
</dbReference>
<keyword evidence="3 8" id="KW-0547">Nucleotide-binding</keyword>
<keyword evidence="2 8" id="KW-0963">Cytoplasm</keyword>
<evidence type="ECO:0000259" key="10">
    <source>
        <dbReference type="SMART" id="SM00382"/>
    </source>
</evidence>
<dbReference type="InterPro" id="IPR003960">
    <property type="entry name" value="ATPase_AAA_CS"/>
</dbReference>